<dbReference type="EMBL" id="KI894019">
    <property type="protein sequence ID" value="OCF27858.1"/>
    <property type="molecule type" value="Genomic_DNA"/>
</dbReference>
<dbReference type="Pfam" id="PF01565">
    <property type="entry name" value="FAD_binding_4"/>
    <property type="match status" value="1"/>
</dbReference>
<comment type="cofactor">
    <cofactor evidence="1">
        <name>FAD</name>
        <dbReference type="ChEBI" id="CHEBI:57692"/>
    </cofactor>
</comment>
<reference evidence="8" key="2">
    <citation type="submission" date="2013-07" db="EMBL/GenBank/DDBJ databases">
        <authorList>
            <consortium name="The Broad Institute Genome Sequencing Platform"/>
            <person name="Cuomo C."/>
            <person name="Litvintseva A."/>
            <person name="Chen Y."/>
            <person name="Heitman J."/>
            <person name="Sun S."/>
            <person name="Springer D."/>
            <person name="Dromer F."/>
            <person name="Young S.K."/>
            <person name="Zeng Q."/>
            <person name="Gargeya S."/>
            <person name="Fitzgerald M."/>
            <person name="Abouelleil A."/>
            <person name="Alvarado L."/>
            <person name="Berlin A.M."/>
            <person name="Chapman S.B."/>
            <person name="Dewar J."/>
            <person name="Goldberg J."/>
            <person name="Griggs A."/>
            <person name="Gujja S."/>
            <person name="Hansen M."/>
            <person name="Howarth C."/>
            <person name="Imamovic A."/>
            <person name="Larimer J."/>
            <person name="McCowan C."/>
            <person name="Murphy C."/>
            <person name="Pearson M."/>
            <person name="Priest M."/>
            <person name="Roberts A."/>
            <person name="Saif S."/>
            <person name="Shea T."/>
            <person name="Sykes S."/>
            <person name="Wortman J."/>
            <person name="Nusbaum C."/>
            <person name="Birren B."/>
        </authorList>
    </citation>
    <scope>NUCLEOTIDE SEQUENCE</scope>
    <source>
        <strain evidence="8">CBS 10118</strain>
    </source>
</reference>
<keyword evidence="5" id="KW-0560">Oxidoreductase</keyword>
<dbReference type="Gene3D" id="3.40.462.20">
    <property type="match status" value="1"/>
</dbReference>
<proteinExistence type="inferred from homology"/>
<organism evidence="7">
    <name type="scientific">Kwoniella bestiolae CBS 10118</name>
    <dbReference type="NCBI Taxonomy" id="1296100"/>
    <lineage>
        <taxon>Eukaryota</taxon>
        <taxon>Fungi</taxon>
        <taxon>Dikarya</taxon>
        <taxon>Basidiomycota</taxon>
        <taxon>Agaricomycotina</taxon>
        <taxon>Tremellomycetes</taxon>
        <taxon>Tremellales</taxon>
        <taxon>Cryptococcaceae</taxon>
        <taxon>Kwoniella</taxon>
    </lineage>
</organism>
<dbReference type="Proteomes" id="UP000092730">
    <property type="component" value="Chromosome 2"/>
</dbReference>
<evidence type="ECO:0000313" key="9">
    <source>
        <dbReference type="Proteomes" id="UP000092730"/>
    </source>
</evidence>
<protein>
    <recommendedName>
        <fullName evidence="6">FAD-binding PCMH-type domain-containing protein</fullName>
    </recommendedName>
</protein>
<evidence type="ECO:0000256" key="2">
    <source>
        <dbReference type="ARBA" id="ARBA00005466"/>
    </source>
</evidence>
<sequence>MINNLPTYSVLCENFKGDLILPSDEGYEKALKRWAATAQRNAGLVAFVRDEEDIKAVLRFAREEKLEIAVKCGGHSVSGASSTSGGIVIDLSKYLNTVTVDVENKIAHVGGGATWRDVDLATAPHGLASVAGTVSHTGVGGLILGGGYGYLTGEFGLVIDNLISARVVDANGEVHECSEAENEDLFWAIRGGGGNFGIVTSFSLRIHPQRSEVFLADLHFPGEKVKEFFEALQEWLKVRGDRDLLFVFFQDMGNGPVIMAHCFHNGTLEEGKKQYKVFYDLGPIVDNTNLIPYLSLNQAIDDDRPYGTGLYWHGSIFPSPITHPDAGQKLWQSYHSVVKKEPEFRKSTFAILEFHHPSKLMERDNEEMTFGKRGEQINMLVGIGWDGILGHEPTSKAQVYAKEIAKSCVGGQDLGDEGYTNWESDTPTGFARSARIYGDKYPKLQRIKAKYDPSNMFNKWHPIEPKA</sequence>
<evidence type="ECO:0000259" key="6">
    <source>
        <dbReference type="PROSITE" id="PS51387"/>
    </source>
</evidence>
<dbReference type="GeneID" id="30207107"/>
<dbReference type="InterPro" id="IPR050416">
    <property type="entry name" value="FAD-linked_Oxidoreductase"/>
</dbReference>
<reference evidence="7" key="1">
    <citation type="submission" date="2013-07" db="EMBL/GenBank/DDBJ databases">
        <title>The Genome Sequence of Cryptococcus bestiolae CBS10118.</title>
        <authorList>
            <consortium name="The Broad Institute Genome Sequencing Platform"/>
            <person name="Cuomo C."/>
            <person name="Litvintseva A."/>
            <person name="Chen Y."/>
            <person name="Heitman J."/>
            <person name="Sun S."/>
            <person name="Springer D."/>
            <person name="Dromer F."/>
            <person name="Young S.K."/>
            <person name="Zeng Q."/>
            <person name="Gargeya S."/>
            <person name="Fitzgerald M."/>
            <person name="Abouelleil A."/>
            <person name="Alvarado L."/>
            <person name="Berlin A.M."/>
            <person name="Chapman S.B."/>
            <person name="Dewar J."/>
            <person name="Goldberg J."/>
            <person name="Griggs A."/>
            <person name="Gujja S."/>
            <person name="Hansen M."/>
            <person name="Howarth C."/>
            <person name="Imamovic A."/>
            <person name="Larimer J."/>
            <person name="McCowan C."/>
            <person name="Murphy C."/>
            <person name="Pearson M."/>
            <person name="Priest M."/>
            <person name="Roberts A."/>
            <person name="Saif S."/>
            <person name="Shea T."/>
            <person name="Sykes S."/>
            <person name="Wortman J."/>
            <person name="Nusbaum C."/>
            <person name="Birren B."/>
        </authorList>
    </citation>
    <scope>NUCLEOTIDE SEQUENCE [LARGE SCALE GENOMIC DNA]</scope>
    <source>
        <strain evidence="7">CBS 10118</strain>
    </source>
</reference>
<dbReference type="PROSITE" id="PS51387">
    <property type="entry name" value="FAD_PCMH"/>
    <property type="match status" value="1"/>
</dbReference>
<dbReference type="InterPro" id="IPR006094">
    <property type="entry name" value="Oxid_FAD_bind_N"/>
</dbReference>
<dbReference type="OrthoDB" id="415825at2759"/>
<dbReference type="EMBL" id="CP144542">
    <property type="protein sequence ID" value="WVW81998.1"/>
    <property type="molecule type" value="Genomic_DNA"/>
</dbReference>
<comment type="similarity">
    <text evidence="2">Belongs to the oxygen-dependent FAD-linked oxidoreductase family.</text>
</comment>
<dbReference type="SUPFAM" id="SSF56176">
    <property type="entry name" value="FAD-binding/transporter-associated domain-like"/>
    <property type="match status" value="1"/>
</dbReference>
<accession>A0A1B9G9Z9</accession>
<evidence type="ECO:0000256" key="3">
    <source>
        <dbReference type="ARBA" id="ARBA00022630"/>
    </source>
</evidence>
<feature type="domain" description="FAD-binding PCMH-type" evidence="6">
    <location>
        <begin position="37"/>
        <end position="209"/>
    </location>
</feature>
<name>A0A1B9G9Z9_9TREE</name>
<evidence type="ECO:0000313" key="8">
    <source>
        <dbReference type="EMBL" id="WVW81998.1"/>
    </source>
</evidence>
<keyword evidence="3" id="KW-0285">Flavoprotein</keyword>
<evidence type="ECO:0000313" key="7">
    <source>
        <dbReference type="EMBL" id="OCF27858.1"/>
    </source>
</evidence>
<dbReference type="InterPro" id="IPR016169">
    <property type="entry name" value="FAD-bd_PCMH_sub2"/>
</dbReference>
<reference evidence="8" key="4">
    <citation type="submission" date="2024-02" db="EMBL/GenBank/DDBJ databases">
        <title>Comparative genomics of Cryptococcus and Kwoniella reveals pathogenesis evolution and contrasting modes of karyotype evolution via chromosome fusion or intercentromeric recombination.</title>
        <authorList>
            <person name="Coelho M.A."/>
            <person name="David-Palma M."/>
            <person name="Shea T."/>
            <person name="Bowers K."/>
            <person name="McGinley-Smith S."/>
            <person name="Mohammad A.W."/>
            <person name="Gnirke A."/>
            <person name="Yurkov A.M."/>
            <person name="Nowrousian M."/>
            <person name="Sun S."/>
            <person name="Cuomo C.A."/>
            <person name="Heitman J."/>
        </authorList>
    </citation>
    <scope>NUCLEOTIDE SEQUENCE</scope>
    <source>
        <strain evidence="8">CBS 10118</strain>
    </source>
</reference>
<dbReference type="Gene3D" id="3.30.43.10">
    <property type="entry name" value="Uridine Diphospho-n-acetylenolpyruvylglucosamine Reductase, domain 2"/>
    <property type="match status" value="1"/>
</dbReference>
<dbReference type="PANTHER" id="PTHR42973:SF39">
    <property type="entry name" value="FAD-BINDING PCMH-TYPE DOMAIN-CONTAINING PROTEIN"/>
    <property type="match status" value="1"/>
</dbReference>
<dbReference type="GO" id="GO:0071949">
    <property type="term" value="F:FAD binding"/>
    <property type="evidence" value="ECO:0007669"/>
    <property type="project" value="InterPro"/>
</dbReference>
<dbReference type="InterPro" id="IPR036318">
    <property type="entry name" value="FAD-bd_PCMH-like_sf"/>
</dbReference>
<gene>
    <name evidence="7" type="ORF">I302_02708</name>
    <name evidence="8" type="ORF">I302_104003</name>
</gene>
<dbReference type="STRING" id="1296100.A0A1B9G9Z9"/>
<dbReference type="VEuPathDB" id="FungiDB:I302_02708"/>
<evidence type="ECO:0000256" key="5">
    <source>
        <dbReference type="ARBA" id="ARBA00023002"/>
    </source>
</evidence>
<dbReference type="KEGG" id="kbi:30207107"/>
<dbReference type="Gene3D" id="3.30.465.10">
    <property type="match status" value="1"/>
</dbReference>
<dbReference type="AlphaFoldDB" id="A0A1B9G9Z9"/>
<dbReference type="Pfam" id="PF08031">
    <property type="entry name" value="BBE"/>
    <property type="match status" value="1"/>
</dbReference>
<dbReference type="InterPro" id="IPR012951">
    <property type="entry name" value="BBE"/>
</dbReference>
<keyword evidence="9" id="KW-1185">Reference proteome</keyword>
<evidence type="ECO:0000256" key="1">
    <source>
        <dbReference type="ARBA" id="ARBA00001974"/>
    </source>
</evidence>
<dbReference type="InterPro" id="IPR016167">
    <property type="entry name" value="FAD-bd_PCMH_sub1"/>
</dbReference>
<dbReference type="InterPro" id="IPR016166">
    <property type="entry name" value="FAD-bd_PCMH"/>
</dbReference>
<keyword evidence="4" id="KW-0274">FAD</keyword>
<evidence type="ECO:0000256" key="4">
    <source>
        <dbReference type="ARBA" id="ARBA00022827"/>
    </source>
</evidence>
<reference evidence="7" key="3">
    <citation type="submission" date="2014-01" db="EMBL/GenBank/DDBJ databases">
        <title>Evolution of pathogenesis and genome organization in the Tremellales.</title>
        <authorList>
            <person name="Cuomo C."/>
            <person name="Litvintseva A."/>
            <person name="Heitman J."/>
            <person name="Chen Y."/>
            <person name="Sun S."/>
            <person name="Springer D."/>
            <person name="Dromer F."/>
            <person name="Young S."/>
            <person name="Zeng Q."/>
            <person name="Chapman S."/>
            <person name="Gujja S."/>
            <person name="Saif S."/>
            <person name="Birren B."/>
        </authorList>
    </citation>
    <scope>NUCLEOTIDE SEQUENCE</scope>
    <source>
        <strain evidence="7">CBS 10118</strain>
    </source>
</reference>
<dbReference type="PANTHER" id="PTHR42973">
    <property type="entry name" value="BINDING OXIDOREDUCTASE, PUTATIVE (AFU_ORTHOLOGUE AFUA_1G17690)-RELATED"/>
    <property type="match status" value="1"/>
</dbReference>
<dbReference type="GO" id="GO:0016491">
    <property type="term" value="F:oxidoreductase activity"/>
    <property type="evidence" value="ECO:0007669"/>
    <property type="project" value="UniProtKB-KW"/>
</dbReference>
<dbReference type="RefSeq" id="XP_019048928.1">
    <property type="nucleotide sequence ID" value="XM_019189366.1"/>
</dbReference>